<proteinExistence type="inferred from homology"/>
<feature type="transmembrane region" description="Helical" evidence="7">
    <location>
        <begin position="264"/>
        <end position="285"/>
    </location>
</feature>
<feature type="transmembrane region" description="Helical" evidence="7">
    <location>
        <begin position="142"/>
        <end position="162"/>
    </location>
</feature>
<feature type="transmembrane region" description="Helical" evidence="7">
    <location>
        <begin position="168"/>
        <end position="184"/>
    </location>
</feature>
<feature type="transmembrane region" description="Helical" evidence="7">
    <location>
        <begin position="109"/>
        <end position="130"/>
    </location>
</feature>
<dbReference type="InterPro" id="IPR035906">
    <property type="entry name" value="MetI-like_sf"/>
</dbReference>
<dbReference type="Gene3D" id="1.10.3720.10">
    <property type="entry name" value="MetI-like"/>
    <property type="match status" value="1"/>
</dbReference>
<keyword evidence="6 7" id="KW-0472">Membrane</keyword>
<comment type="caution">
    <text evidence="10">The sequence shown here is derived from an EMBL/GenBank/DDBJ whole genome shotgun (WGS) entry which is preliminary data.</text>
</comment>
<keyword evidence="5 7" id="KW-1133">Transmembrane helix</keyword>
<feature type="compositionally biased region" description="Polar residues" evidence="8">
    <location>
        <begin position="9"/>
        <end position="21"/>
    </location>
</feature>
<evidence type="ECO:0000256" key="6">
    <source>
        <dbReference type="ARBA" id="ARBA00023136"/>
    </source>
</evidence>
<dbReference type="Pfam" id="PF00528">
    <property type="entry name" value="BPD_transp_1"/>
    <property type="match status" value="1"/>
</dbReference>
<dbReference type="PANTHER" id="PTHR30151">
    <property type="entry name" value="ALKANE SULFONATE ABC TRANSPORTER-RELATED, MEMBRANE SUBUNIT"/>
    <property type="match status" value="1"/>
</dbReference>
<reference evidence="11" key="1">
    <citation type="journal article" date="2019" name="Int. J. Syst. Evol. Microbiol.">
        <title>The Global Catalogue of Microorganisms (GCM) 10K type strain sequencing project: providing services to taxonomists for standard genome sequencing and annotation.</title>
        <authorList>
            <consortium name="The Broad Institute Genomics Platform"/>
            <consortium name="The Broad Institute Genome Sequencing Center for Infectious Disease"/>
            <person name="Wu L."/>
            <person name="Ma J."/>
        </authorList>
    </citation>
    <scope>NUCLEOTIDE SEQUENCE [LARGE SCALE GENOMIC DNA]</scope>
    <source>
        <strain evidence="11">CGMCC 1.7064</strain>
    </source>
</reference>
<dbReference type="CDD" id="cd06261">
    <property type="entry name" value="TM_PBP2"/>
    <property type="match status" value="1"/>
</dbReference>
<feature type="transmembrane region" description="Helical" evidence="7">
    <location>
        <begin position="229"/>
        <end position="252"/>
    </location>
</feature>
<dbReference type="SUPFAM" id="SSF161098">
    <property type="entry name" value="MetI-like"/>
    <property type="match status" value="1"/>
</dbReference>
<evidence type="ECO:0000256" key="2">
    <source>
        <dbReference type="ARBA" id="ARBA00022448"/>
    </source>
</evidence>
<evidence type="ECO:0000256" key="8">
    <source>
        <dbReference type="SAM" id="MobiDB-lite"/>
    </source>
</evidence>
<keyword evidence="3" id="KW-1003">Cell membrane</keyword>
<evidence type="ECO:0000256" key="3">
    <source>
        <dbReference type="ARBA" id="ARBA00022475"/>
    </source>
</evidence>
<dbReference type="InterPro" id="IPR000515">
    <property type="entry name" value="MetI-like"/>
</dbReference>
<accession>A0ABQ2LUE3</accession>
<evidence type="ECO:0000313" key="11">
    <source>
        <dbReference type="Proteomes" id="UP000642509"/>
    </source>
</evidence>
<evidence type="ECO:0000256" key="4">
    <source>
        <dbReference type="ARBA" id="ARBA00022692"/>
    </source>
</evidence>
<evidence type="ECO:0000313" key="10">
    <source>
        <dbReference type="EMBL" id="GGO43314.1"/>
    </source>
</evidence>
<name>A0ABQ2LUE3_9MICC</name>
<evidence type="ECO:0000256" key="7">
    <source>
        <dbReference type="RuleBase" id="RU363032"/>
    </source>
</evidence>
<feature type="transmembrane region" description="Helical" evidence="7">
    <location>
        <begin position="47"/>
        <end position="68"/>
    </location>
</feature>
<evidence type="ECO:0000256" key="1">
    <source>
        <dbReference type="ARBA" id="ARBA00004651"/>
    </source>
</evidence>
<comment type="subcellular location">
    <subcellularLocation>
        <location evidence="1 7">Cell membrane</location>
        <topology evidence="1 7">Multi-pass membrane protein</topology>
    </subcellularLocation>
</comment>
<dbReference type="Proteomes" id="UP000642509">
    <property type="component" value="Unassembled WGS sequence"/>
</dbReference>
<keyword evidence="4 7" id="KW-0812">Transmembrane</keyword>
<dbReference type="PANTHER" id="PTHR30151:SF0">
    <property type="entry name" value="ABC TRANSPORTER PERMEASE PROTEIN MJ0413-RELATED"/>
    <property type="match status" value="1"/>
</dbReference>
<evidence type="ECO:0000259" key="9">
    <source>
        <dbReference type="PROSITE" id="PS50928"/>
    </source>
</evidence>
<feature type="domain" description="ABC transmembrane type-1" evidence="9">
    <location>
        <begin position="102"/>
        <end position="286"/>
    </location>
</feature>
<protein>
    <submittedName>
        <fullName evidence="10">Nitrate ABC transporter permease</fullName>
    </submittedName>
</protein>
<feature type="region of interest" description="Disordered" evidence="8">
    <location>
        <begin position="1"/>
        <end position="43"/>
    </location>
</feature>
<dbReference type="PROSITE" id="PS50928">
    <property type="entry name" value="ABC_TM1"/>
    <property type="match status" value="1"/>
</dbReference>
<sequence>MSAEIPLASHTNLPDSSTGAAQANRAVSPKGPSGPRQPRPASKRATGALKGLFFIAALPVILVLIWYISTAVGEKNFFVPTPALLVETFFATWTGDRITTDVIPSLTRLLIGIAGSIIIGIVAGLLIGSVRWLRALTEPTLEFFRAIPPTVLIPVLMLLIGIGDDMKVAVIISGAVWPILLNTIEGVRSMDEVLSDTTHTYGIKGFNRVRYLILPSAMPQIMAGIRQSLSIALILMVISEMFAASSGLGFTIVQFQRSFAIPEMWSGIVLLGIIGVIMSFIFQLIERNVLRWYHGLREIENAA</sequence>
<dbReference type="EMBL" id="BMLQ01000003">
    <property type="protein sequence ID" value="GGO43314.1"/>
    <property type="molecule type" value="Genomic_DNA"/>
</dbReference>
<comment type="similarity">
    <text evidence="7">Belongs to the binding-protein-dependent transport system permease family.</text>
</comment>
<keyword evidence="2 7" id="KW-0813">Transport</keyword>
<evidence type="ECO:0000256" key="5">
    <source>
        <dbReference type="ARBA" id="ARBA00022989"/>
    </source>
</evidence>
<gene>
    <name evidence="10" type="primary">ssuC</name>
    <name evidence="10" type="ORF">GCM10010977_11160</name>
</gene>
<organism evidence="10 11">
    <name type="scientific">Citricoccus zhacaiensis</name>
    <dbReference type="NCBI Taxonomy" id="489142"/>
    <lineage>
        <taxon>Bacteria</taxon>
        <taxon>Bacillati</taxon>
        <taxon>Actinomycetota</taxon>
        <taxon>Actinomycetes</taxon>
        <taxon>Micrococcales</taxon>
        <taxon>Micrococcaceae</taxon>
        <taxon>Citricoccus</taxon>
    </lineage>
</organism>
<keyword evidence="11" id="KW-1185">Reference proteome</keyword>